<dbReference type="GO" id="GO:0006271">
    <property type="term" value="P:DNA strand elongation involved in DNA replication"/>
    <property type="evidence" value="ECO:0007669"/>
    <property type="project" value="TreeGrafter"/>
</dbReference>
<accession>A0A0C9XV29</accession>
<keyword evidence="7" id="KW-1185">Reference proteome</keyword>
<feature type="compositionally biased region" description="Basic and acidic residues" evidence="5">
    <location>
        <begin position="404"/>
        <end position="426"/>
    </location>
</feature>
<reference evidence="6 7" key="1">
    <citation type="submission" date="2014-04" db="EMBL/GenBank/DDBJ databases">
        <authorList>
            <consortium name="DOE Joint Genome Institute"/>
            <person name="Kuo A."/>
            <person name="Kohler A."/>
            <person name="Nagy L.G."/>
            <person name="Floudas D."/>
            <person name="Copeland A."/>
            <person name="Barry K.W."/>
            <person name="Cichocki N."/>
            <person name="Veneault-Fourrey C."/>
            <person name="LaButti K."/>
            <person name="Lindquist E.A."/>
            <person name="Lipzen A."/>
            <person name="Lundell T."/>
            <person name="Morin E."/>
            <person name="Murat C."/>
            <person name="Sun H."/>
            <person name="Tunlid A."/>
            <person name="Henrissat B."/>
            <person name="Grigoriev I.V."/>
            <person name="Hibbett D.S."/>
            <person name="Martin F."/>
            <person name="Nordberg H.P."/>
            <person name="Cantor M.N."/>
            <person name="Hua S.X."/>
        </authorList>
    </citation>
    <scope>NUCLEOTIDE SEQUENCE [LARGE SCALE GENOMIC DNA]</scope>
    <source>
        <strain evidence="6 7">LaAM-08-1</strain>
    </source>
</reference>
<dbReference type="OrthoDB" id="514823at2759"/>
<protein>
    <recommendedName>
        <fullName evidence="2">DNA polymerase delta subunit 3</fullName>
    </recommendedName>
</protein>
<dbReference type="AlphaFoldDB" id="A0A0C9XV29"/>
<evidence type="ECO:0000256" key="5">
    <source>
        <dbReference type="SAM" id="MobiDB-lite"/>
    </source>
</evidence>
<feature type="region of interest" description="Disordered" evidence="5">
    <location>
        <begin position="205"/>
        <end position="224"/>
    </location>
</feature>
<dbReference type="EMBL" id="KN838540">
    <property type="protein sequence ID" value="KIK08886.1"/>
    <property type="molecule type" value="Genomic_DNA"/>
</dbReference>
<keyword evidence="3" id="KW-0235">DNA replication</keyword>
<keyword evidence="4" id="KW-0539">Nucleus</keyword>
<name>A0A0C9XV29_9AGAR</name>
<feature type="region of interest" description="Disordered" evidence="5">
    <location>
        <begin position="287"/>
        <end position="352"/>
    </location>
</feature>
<proteinExistence type="predicted"/>
<dbReference type="Proteomes" id="UP000054477">
    <property type="component" value="Unassembled WGS sequence"/>
</dbReference>
<evidence type="ECO:0000256" key="1">
    <source>
        <dbReference type="ARBA" id="ARBA00004123"/>
    </source>
</evidence>
<dbReference type="GO" id="GO:0043625">
    <property type="term" value="C:delta DNA polymerase complex"/>
    <property type="evidence" value="ECO:0007669"/>
    <property type="project" value="InterPro"/>
</dbReference>
<dbReference type="STRING" id="1095629.A0A0C9XV29"/>
<gene>
    <name evidence="6" type="ORF">K443DRAFT_127876</name>
</gene>
<evidence type="ECO:0000313" key="6">
    <source>
        <dbReference type="EMBL" id="KIK08886.1"/>
    </source>
</evidence>
<feature type="compositionally biased region" description="Polar residues" evidence="5">
    <location>
        <begin position="542"/>
        <end position="554"/>
    </location>
</feature>
<feature type="compositionally biased region" description="Acidic residues" evidence="5">
    <location>
        <begin position="467"/>
        <end position="481"/>
    </location>
</feature>
<evidence type="ECO:0000313" key="7">
    <source>
        <dbReference type="Proteomes" id="UP000054477"/>
    </source>
</evidence>
<evidence type="ECO:0000256" key="4">
    <source>
        <dbReference type="ARBA" id="ARBA00023242"/>
    </source>
</evidence>
<dbReference type="GO" id="GO:0006297">
    <property type="term" value="P:nucleotide-excision repair, DNA gap filling"/>
    <property type="evidence" value="ECO:0007669"/>
    <property type="project" value="TreeGrafter"/>
</dbReference>
<dbReference type="InterPro" id="IPR019038">
    <property type="entry name" value="POLD3"/>
</dbReference>
<dbReference type="Pfam" id="PF09507">
    <property type="entry name" value="CDC27"/>
    <property type="match status" value="1"/>
</dbReference>
<dbReference type="PANTHER" id="PTHR17598">
    <property type="entry name" value="DNA POLYMERASE DELTA SUBUNIT 3"/>
    <property type="match status" value="1"/>
</dbReference>
<dbReference type="HOGENOM" id="CLU_023879_0_0_1"/>
<organism evidence="6 7">
    <name type="scientific">Laccaria amethystina LaAM-08-1</name>
    <dbReference type="NCBI Taxonomy" id="1095629"/>
    <lineage>
        <taxon>Eukaryota</taxon>
        <taxon>Fungi</taxon>
        <taxon>Dikarya</taxon>
        <taxon>Basidiomycota</taxon>
        <taxon>Agaricomycotina</taxon>
        <taxon>Agaricomycetes</taxon>
        <taxon>Agaricomycetidae</taxon>
        <taxon>Agaricales</taxon>
        <taxon>Agaricineae</taxon>
        <taxon>Hydnangiaceae</taxon>
        <taxon>Laccaria</taxon>
    </lineage>
</organism>
<dbReference type="GO" id="GO:0003887">
    <property type="term" value="F:DNA-directed DNA polymerase activity"/>
    <property type="evidence" value="ECO:0007669"/>
    <property type="project" value="TreeGrafter"/>
</dbReference>
<sequence>MSSQAISDYLAKQIFIERNIVTYRSLSREFGIHVNNAKNELAMYHDNAPYQSQNCVATYLLSGEVSPRRRSYYDSEDIDMGFELTQSVDDGEQEDCDGDELPQITIMVVNERDLESAKALFFEPPSIHVYSLSPAPLHDAGLLCTPTDFVRQTDNAKGSKLAVTVGRVIAANIRTRVGAKKTTAAESLRPKPRVAPEVRPPVAKGVVQDKTEKSKITADKPNEKSKATGKLEFFKAKPKESKDVKEGIKADESKKQFFSAKAANAPIKPPSPSLSVTSKSLDKEKPNIRFNIYPTRRGLKRKSTANALSDEDDKATTSALLPTPPNPKENLRVRKGVLLSDDEELPQKDSRRLRLRSRAQSLVNSEAEREAHALMDIDDDDVVRVTRSEAITRRDEDEEEEEGEEKHKTEGDAIKLEDVEMAETSKPKTTRKKKEKKVIPMGKNGLKKRKVMKTRKEIKDGYMVTEDYSDWESVDEEDMEGTLDPPKTKGKGVAKASKIAKKEPEEEEEKLAATAGLSEESQQETAAPTKSTVKPPAKPSKRTSASSKGGQKSLANFFGPPKAKKI</sequence>
<dbReference type="GO" id="GO:1904161">
    <property type="term" value="P:DNA synthesis involved in UV-damage excision repair"/>
    <property type="evidence" value="ECO:0007669"/>
    <property type="project" value="TreeGrafter"/>
</dbReference>
<evidence type="ECO:0000256" key="3">
    <source>
        <dbReference type="ARBA" id="ARBA00022705"/>
    </source>
</evidence>
<evidence type="ECO:0000256" key="2">
    <source>
        <dbReference type="ARBA" id="ARBA00017589"/>
    </source>
</evidence>
<feature type="compositionally biased region" description="Basic and acidic residues" evidence="5">
    <location>
        <begin position="207"/>
        <end position="224"/>
    </location>
</feature>
<dbReference type="Gene3D" id="3.90.1030.20">
    <property type="entry name" value="DNA polymerase delta, p66 (Cdc27) subunit, wHTH domain"/>
    <property type="match status" value="1"/>
</dbReference>
<feature type="compositionally biased region" description="Polar residues" evidence="5">
    <location>
        <begin position="519"/>
        <end position="532"/>
    </location>
</feature>
<feature type="region of interest" description="Disordered" evidence="5">
    <location>
        <begin position="389"/>
        <end position="566"/>
    </location>
</feature>
<dbReference type="InterPro" id="IPR041913">
    <property type="entry name" value="POLD3_sf"/>
</dbReference>
<comment type="subcellular location">
    <subcellularLocation>
        <location evidence="1">Nucleus</location>
    </subcellularLocation>
</comment>
<dbReference type="PANTHER" id="PTHR17598:SF13">
    <property type="entry name" value="DNA POLYMERASE DELTA SUBUNIT 3"/>
    <property type="match status" value="1"/>
</dbReference>
<reference evidence="7" key="2">
    <citation type="submission" date="2015-01" db="EMBL/GenBank/DDBJ databases">
        <title>Evolutionary Origins and Diversification of the Mycorrhizal Mutualists.</title>
        <authorList>
            <consortium name="DOE Joint Genome Institute"/>
            <consortium name="Mycorrhizal Genomics Consortium"/>
            <person name="Kohler A."/>
            <person name="Kuo A."/>
            <person name="Nagy L.G."/>
            <person name="Floudas D."/>
            <person name="Copeland A."/>
            <person name="Barry K.W."/>
            <person name="Cichocki N."/>
            <person name="Veneault-Fourrey C."/>
            <person name="LaButti K."/>
            <person name="Lindquist E.A."/>
            <person name="Lipzen A."/>
            <person name="Lundell T."/>
            <person name="Morin E."/>
            <person name="Murat C."/>
            <person name="Riley R."/>
            <person name="Ohm R."/>
            <person name="Sun H."/>
            <person name="Tunlid A."/>
            <person name="Henrissat B."/>
            <person name="Grigoriev I.V."/>
            <person name="Hibbett D.S."/>
            <person name="Martin F."/>
        </authorList>
    </citation>
    <scope>NUCLEOTIDE SEQUENCE [LARGE SCALE GENOMIC DNA]</scope>
    <source>
        <strain evidence="7">LaAM-08-1</strain>
    </source>
</reference>